<organism evidence="3 4">
    <name type="scientific">Winogradskya humida</name>
    <dbReference type="NCBI Taxonomy" id="113566"/>
    <lineage>
        <taxon>Bacteria</taxon>
        <taxon>Bacillati</taxon>
        <taxon>Actinomycetota</taxon>
        <taxon>Actinomycetes</taxon>
        <taxon>Micromonosporales</taxon>
        <taxon>Micromonosporaceae</taxon>
        <taxon>Winogradskya</taxon>
    </lineage>
</organism>
<feature type="transmembrane region" description="Helical" evidence="2">
    <location>
        <begin position="79"/>
        <end position="99"/>
    </location>
</feature>
<proteinExistence type="predicted"/>
<dbReference type="Pfam" id="PF13687">
    <property type="entry name" value="DUF4153"/>
    <property type="match status" value="1"/>
</dbReference>
<feature type="transmembrane region" description="Helical" evidence="2">
    <location>
        <begin position="245"/>
        <end position="267"/>
    </location>
</feature>
<dbReference type="EMBL" id="BOMN01000040">
    <property type="protein sequence ID" value="GIE20194.1"/>
    <property type="molecule type" value="Genomic_DNA"/>
</dbReference>
<keyword evidence="2" id="KW-1133">Transmembrane helix</keyword>
<feature type="transmembrane region" description="Helical" evidence="2">
    <location>
        <begin position="202"/>
        <end position="225"/>
    </location>
</feature>
<feature type="transmembrane region" description="Helical" evidence="2">
    <location>
        <begin position="332"/>
        <end position="351"/>
    </location>
</feature>
<accession>A0ABQ3ZNN7</accession>
<feature type="transmembrane region" description="Helical" evidence="2">
    <location>
        <begin position="401"/>
        <end position="421"/>
    </location>
</feature>
<name>A0ABQ3ZNN7_9ACTN</name>
<evidence type="ECO:0000313" key="3">
    <source>
        <dbReference type="EMBL" id="GIE20194.1"/>
    </source>
</evidence>
<keyword evidence="4" id="KW-1185">Reference proteome</keyword>
<feature type="transmembrane region" description="Helical" evidence="2">
    <location>
        <begin position="288"/>
        <end position="312"/>
    </location>
</feature>
<feature type="transmembrane region" description="Helical" evidence="2">
    <location>
        <begin position="54"/>
        <end position="73"/>
    </location>
</feature>
<dbReference type="Proteomes" id="UP000603200">
    <property type="component" value="Unassembled WGS sequence"/>
</dbReference>
<protein>
    <recommendedName>
        <fullName evidence="5">DUF4173 domain-containing protein</fullName>
    </recommendedName>
</protein>
<evidence type="ECO:0000256" key="1">
    <source>
        <dbReference type="SAM" id="MobiDB-lite"/>
    </source>
</evidence>
<reference evidence="3 4" key="1">
    <citation type="submission" date="2021-01" db="EMBL/GenBank/DDBJ databases">
        <title>Whole genome shotgun sequence of Actinoplanes humidus NBRC 14915.</title>
        <authorList>
            <person name="Komaki H."/>
            <person name="Tamura T."/>
        </authorList>
    </citation>
    <scope>NUCLEOTIDE SEQUENCE [LARGE SCALE GENOMIC DNA]</scope>
    <source>
        <strain evidence="3 4">NBRC 14915</strain>
    </source>
</reference>
<dbReference type="InterPro" id="IPR025291">
    <property type="entry name" value="DUF4153"/>
</dbReference>
<comment type="caution">
    <text evidence="3">The sequence shown here is derived from an EMBL/GenBank/DDBJ whole genome shotgun (WGS) entry which is preliminary data.</text>
</comment>
<evidence type="ECO:0000313" key="4">
    <source>
        <dbReference type="Proteomes" id="UP000603200"/>
    </source>
</evidence>
<sequence length="541" mass="57466">MPITAPQSPLPPPAAARAPGAPGPIPLSPIAPLHGPWPDLSLWGRRWQGPRRPASPAATWAVLAASAVAALSIPLNEAGIGWFIAAVAGVIALIVARAVPDRISAEGPSPLVAWRPPSLGRARFGWSAATVALLAVGTFRAAGWLFLLCLATALLTGALAVAGGRSARGMATAAFMAPFAGFRALPWFRHGMKAARRNGTQLRLAATIGVSVVLLLVFGALFASADAAFAGIVEAAIPDLDAGTVFLWIFLFIVAALILGGAAYLRAAPPDLTGLDNAGPRRVARLEWAIPLTLLVLLFTMFVGVQLTVLFGNSQHVLETDNLTYADYARGGFWQLLVVTGLTLLVLAAAVRWAPRDTPTDRTLIRVILGALALLSLVIVGSALHRMDLYADTYGLTRLRLLVPLCEAWLGVVYLLILGAGIRLKAPWLPNAIVAAGVLALLGLAVANPDNLIADRNITRYEQTHRIDTYYLSTLSPDAVPALNRLAPTDRDCALTPIALDLENNRDDWRTFNLARQKARSLLAANPANWSTTPCPDYYGR</sequence>
<keyword evidence="2" id="KW-0472">Membrane</keyword>
<feature type="transmembrane region" description="Helical" evidence="2">
    <location>
        <begin position="428"/>
        <end position="447"/>
    </location>
</feature>
<dbReference type="RefSeq" id="WP_203837377.1">
    <property type="nucleotide sequence ID" value="NZ_BAAATV010000007.1"/>
</dbReference>
<keyword evidence="2" id="KW-0812">Transmembrane</keyword>
<evidence type="ECO:0008006" key="5">
    <source>
        <dbReference type="Google" id="ProtNLM"/>
    </source>
</evidence>
<feature type="transmembrane region" description="Helical" evidence="2">
    <location>
        <begin position="363"/>
        <end position="381"/>
    </location>
</feature>
<feature type="transmembrane region" description="Helical" evidence="2">
    <location>
        <begin position="144"/>
        <end position="162"/>
    </location>
</feature>
<evidence type="ECO:0000256" key="2">
    <source>
        <dbReference type="SAM" id="Phobius"/>
    </source>
</evidence>
<gene>
    <name evidence="3" type="ORF">Ahu01nite_032960</name>
</gene>
<feature type="region of interest" description="Disordered" evidence="1">
    <location>
        <begin position="1"/>
        <end position="21"/>
    </location>
</feature>